<dbReference type="PROSITE" id="PS51845">
    <property type="entry name" value="PDEASE_I_2"/>
    <property type="match status" value="1"/>
</dbReference>
<dbReference type="Gene3D" id="1.10.1300.10">
    <property type="entry name" value="3'5'-cyclic nucleotide phosphodiesterase, catalytic domain"/>
    <property type="match status" value="1"/>
</dbReference>
<dbReference type="RefSeq" id="XP_002781276.1">
    <property type="nucleotide sequence ID" value="XM_002781230.1"/>
</dbReference>
<evidence type="ECO:0000256" key="3">
    <source>
        <dbReference type="PIRSR" id="PIRSR623088-3"/>
    </source>
</evidence>
<dbReference type="PANTHER" id="PTHR11347">
    <property type="entry name" value="CYCLIC NUCLEOTIDE PHOSPHODIESTERASE"/>
    <property type="match status" value="1"/>
</dbReference>
<dbReference type="GO" id="GO:0004114">
    <property type="term" value="F:3',5'-cyclic-nucleotide phosphodiesterase activity"/>
    <property type="evidence" value="ECO:0007669"/>
    <property type="project" value="InterPro"/>
</dbReference>
<evidence type="ECO:0000256" key="1">
    <source>
        <dbReference type="ARBA" id="ARBA00022723"/>
    </source>
</evidence>
<keyword evidence="2" id="KW-0378">Hydrolase</keyword>
<dbReference type="GO" id="GO:0007165">
    <property type="term" value="P:signal transduction"/>
    <property type="evidence" value="ECO:0007669"/>
    <property type="project" value="InterPro"/>
</dbReference>
<accession>C5KR22</accession>
<dbReference type="Pfam" id="PF00233">
    <property type="entry name" value="PDEase_I"/>
    <property type="match status" value="1"/>
</dbReference>
<name>C5KR22_PERM5</name>
<organism evidence="6">
    <name type="scientific">Perkinsus marinus (strain ATCC 50983 / TXsc)</name>
    <dbReference type="NCBI Taxonomy" id="423536"/>
    <lineage>
        <taxon>Eukaryota</taxon>
        <taxon>Sar</taxon>
        <taxon>Alveolata</taxon>
        <taxon>Perkinsozoa</taxon>
        <taxon>Perkinsea</taxon>
        <taxon>Perkinsida</taxon>
        <taxon>Perkinsidae</taxon>
        <taxon>Perkinsus</taxon>
    </lineage>
</organism>
<feature type="binding site" evidence="3">
    <location>
        <position position="39"/>
    </location>
    <ligand>
        <name>Zn(2+)</name>
        <dbReference type="ChEBI" id="CHEBI:29105"/>
        <label>1</label>
    </ligand>
</feature>
<dbReference type="OrthoDB" id="189220at2759"/>
<feature type="non-terminal residue" evidence="5">
    <location>
        <position position="1"/>
    </location>
</feature>
<proteinExistence type="predicted"/>
<protein>
    <submittedName>
        <fullName evidence="5">Cyclic nucleotide phosphodiesterase, putative</fullName>
    </submittedName>
</protein>
<dbReference type="GeneID" id="9056516"/>
<keyword evidence="6" id="KW-1185">Reference proteome</keyword>
<dbReference type="AlphaFoldDB" id="C5KR22"/>
<dbReference type="EMBL" id="GG675656">
    <property type="protein sequence ID" value="EER13071.1"/>
    <property type="molecule type" value="Genomic_DNA"/>
</dbReference>
<dbReference type="Proteomes" id="UP000007800">
    <property type="component" value="Unassembled WGS sequence"/>
</dbReference>
<dbReference type="PRINTS" id="PR00387">
    <property type="entry name" value="PDIESTERASE1"/>
</dbReference>
<reference evidence="5 6" key="1">
    <citation type="submission" date="2008-07" db="EMBL/GenBank/DDBJ databases">
        <authorList>
            <person name="El-Sayed N."/>
            <person name="Caler E."/>
            <person name="Inman J."/>
            <person name="Amedeo P."/>
            <person name="Hass B."/>
            <person name="Wortman J."/>
        </authorList>
    </citation>
    <scope>NUCLEOTIDE SEQUENCE [LARGE SCALE GENOMIC DNA]</scope>
    <source>
        <strain evidence="6">ATCC 50983 / TXsc</strain>
    </source>
</reference>
<gene>
    <name evidence="5" type="ORF">Pmar_PMAR007744</name>
</gene>
<dbReference type="GO" id="GO:0046872">
    <property type="term" value="F:metal ion binding"/>
    <property type="evidence" value="ECO:0007669"/>
    <property type="project" value="UniProtKB-KW"/>
</dbReference>
<dbReference type="SUPFAM" id="SSF109604">
    <property type="entry name" value="HD-domain/PDEase-like"/>
    <property type="match status" value="1"/>
</dbReference>
<evidence type="ECO:0000256" key="2">
    <source>
        <dbReference type="ARBA" id="ARBA00022801"/>
    </source>
</evidence>
<dbReference type="InParanoid" id="C5KR22"/>
<feature type="domain" description="PDEase" evidence="4">
    <location>
        <begin position="1"/>
        <end position="118"/>
    </location>
</feature>
<sequence>ALHCTRAMMYLTEYLGCAMVLSPAQVRMTLLQLFLHAADISNPTKPFESCKAWANRVLDEFFAQGDLEKAQNIPVQMLNDRNTVSRPHSQIGFLEFLVAPLFLLQVARDAGSIPGSDN</sequence>
<dbReference type="InterPro" id="IPR002073">
    <property type="entry name" value="PDEase_catalytic_dom"/>
</dbReference>
<evidence type="ECO:0000259" key="4">
    <source>
        <dbReference type="PROSITE" id="PS51845"/>
    </source>
</evidence>
<evidence type="ECO:0000313" key="5">
    <source>
        <dbReference type="EMBL" id="EER13071.1"/>
    </source>
</evidence>
<evidence type="ECO:0000313" key="6">
    <source>
        <dbReference type="Proteomes" id="UP000007800"/>
    </source>
</evidence>
<dbReference type="InterPro" id="IPR023088">
    <property type="entry name" value="PDEase"/>
</dbReference>
<keyword evidence="1 3" id="KW-0479">Metal-binding</keyword>
<dbReference type="InterPro" id="IPR036971">
    <property type="entry name" value="PDEase_catalytic_dom_sf"/>
</dbReference>